<feature type="transmembrane region" description="Helical" evidence="6">
    <location>
        <begin position="44"/>
        <end position="66"/>
    </location>
</feature>
<name>A0A6C2UN44_9BACT</name>
<keyword evidence="8" id="KW-1185">Reference proteome</keyword>
<sequence>MSETTKQFKKQLPKNAIMALLSFITYSITAIWLTPYLITHLGAAAYGLIPLAGLFTQYASIITAQLSGAVNRFLTIEILKPGGNPNVIFNSAFALYLILIVIQLPVFGFGIVFADRIFSIPSELKVDALLLLGFSAGSFLINMLGAVFGVSFYSKNRLDIGSRMQLVGLSLRLLLILLAFSVWGPRLRYIGYIDFGLNMLMLGVSVMVWRKLTPELFISFRNIDRKILGPIFHMSLWTLINQLGSLLYLRTDIWIINRFISPLIAGQYAAILVVSNFIRQMANLGIGQLGPVTMSYWAKGEIGELSRMLLFSVKLFAFGLAVPIALLCVNAKHILSMWLGQDFEGFSLLFMVMTVHLCINTAVYPLFQLLSATNSVRIPAIVTFFMGVTNVAVSYWLGVTLGMGAMGVALATAIVLTLKNAFFIPIYSAQILKMPPRTFIGPLLGGLLVMGAVYVLTKLPVAGWIHVGAGTLAGMVVQGLFISFLMGICGWQFALTSGERKIVIETIRRKLEKLVRV</sequence>
<feature type="transmembrane region" description="Helical" evidence="6">
    <location>
        <begin position="463"/>
        <end position="491"/>
    </location>
</feature>
<feature type="transmembrane region" description="Helical" evidence="6">
    <location>
        <begin position="315"/>
        <end position="339"/>
    </location>
</feature>
<dbReference type="RefSeq" id="WP_136063122.1">
    <property type="nucleotide sequence ID" value="NZ_CAAHFH010000002.1"/>
</dbReference>
<dbReference type="PANTHER" id="PTHR30250">
    <property type="entry name" value="PST FAMILY PREDICTED COLANIC ACID TRANSPORTER"/>
    <property type="match status" value="1"/>
</dbReference>
<organism evidence="7 8">
    <name type="scientific">Pontiella sulfatireligans</name>
    <dbReference type="NCBI Taxonomy" id="2750658"/>
    <lineage>
        <taxon>Bacteria</taxon>
        <taxon>Pseudomonadati</taxon>
        <taxon>Kiritimatiellota</taxon>
        <taxon>Kiritimatiellia</taxon>
        <taxon>Kiritimatiellales</taxon>
        <taxon>Pontiellaceae</taxon>
        <taxon>Pontiella</taxon>
    </lineage>
</organism>
<protein>
    <submittedName>
        <fullName evidence="7">Putative membrane protein EpsK</fullName>
    </submittedName>
</protein>
<evidence type="ECO:0000256" key="2">
    <source>
        <dbReference type="ARBA" id="ARBA00022475"/>
    </source>
</evidence>
<comment type="subcellular location">
    <subcellularLocation>
        <location evidence="1">Cell membrane</location>
        <topology evidence="1">Multi-pass membrane protein</topology>
    </subcellularLocation>
</comment>
<feature type="transmembrane region" description="Helical" evidence="6">
    <location>
        <begin position="255"/>
        <end position="278"/>
    </location>
</feature>
<keyword evidence="4 6" id="KW-1133">Transmembrane helix</keyword>
<keyword evidence="3 6" id="KW-0812">Transmembrane</keyword>
<dbReference type="AlphaFoldDB" id="A0A6C2UN44"/>
<dbReference type="InterPro" id="IPR050833">
    <property type="entry name" value="Poly_Biosynth_Transport"/>
</dbReference>
<dbReference type="CDD" id="cd12082">
    <property type="entry name" value="MATE_like"/>
    <property type="match status" value="1"/>
</dbReference>
<dbReference type="EMBL" id="CAAHFH010000002">
    <property type="protein sequence ID" value="VGO21682.1"/>
    <property type="molecule type" value="Genomic_DNA"/>
</dbReference>
<accession>A0A6C2UN44</accession>
<feature type="transmembrane region" description="Helical" evidence="6">
    <location>
        <begin position="189"/>
        <end position="209"/>
    </location>
</feature>
<evidence type="ECO:0000256" key="5">
    <source>
        <dbReference type="ARBA" id="ARBA00023136"/>
    </source>
</evidence>
<dbReference type="PANTHER" id="PTHR30250:SF26">
    <property type="entry name" value="PSMA PROTEIN"/>
    <property type="match status" value="1"/>
</dbReference>
<feature type="transmembrane region" description="Helical" evidence="6">
    <location>
        <begin position="166"/>
        <end position="183"/>
    </location>
</feature>
<reference evidence="7 8" key="1">
    <citation type="submission" date="2019-04" db="EMBL/GenBank/DDBJ databases">
        <authorList>
            <person name="Van Vliet M D."/>
        </authorList>
    </citation>
    <scope>NUCLEOTIDE SEQUENCE [LARGE SCALE GENOMIC DNA]</scope>
    <source>
        <strain evidence="7 8">F21</strain>
    </source>
</reference>
<evidence type="ECO:0000313" key="7">
    <source>
        <dbReference type="EMBL" id="VGO21682.1"/>
    </source>
</evidence>
<feature type="transmembrane region" description="Helical" evidence="6">
    <location>
        <begin position="16"/>
        <end position="38"/>
    </location>
</feature>
<feature type="transmembrane region" description="Helical" evidence="6">
    <location>
        <begin position="128"/>
        <end position="154"/>
    </location>
</feature>
<proteinExistence type="predicted"/>
<dbReference type="Proteomes" id="UP000346198">
    <property type="component" value="Unassembled WGS sequence"/>
</dbReference>
<gene>
    <name evidence="7" type="primary">epsK</name>
    <name evidence="7" type="ORF">SCARR_03756</name>
</gene>
<feature type="transmembrane region" description="Helical" evidence="6">
    <location>
        <begin position="345"/>
        <end position="366"/>
    </location>
</feature>
<evidence type="ECO:0000256" key="6">
    <source>
        <dbReference type="SAM" id="Phobius"/>
    </source>
</evidence>
<evidence type="ECO:0000256" key="3">
    <source>
        <dbReference type="ARBA" id="ARBA00022692"/>
    </source>
</evidence>
<feature type="transmembrane region" description="Helical" evidence="6">
    <location>
        <begin position="403"/>
        <end position="427"/>
    </location>
</feature>
<feature type="transmembrane region" description="Helical" evidence="6">
    <location>
        <begin position="230"/>
        <end position="249"/>
    </location>
</feature>
<keyword evidence="2" id="KW-1003">Cell membrane</keyword>
<evidence type="ECO:0000256" key="1">
    <source>
        <dbReference type="ARBA" id="ARBA00004651"/>
    </source>
</evidence>
<feature type="transmembrane region" description="Helical" evidence="6">
    <location>
        <begin position="439"/>
        <end position="457"/>
    </location>
</feature>
<keyword evidence="5 6" id="KW-0472">Membrane</keyword>
<feature type="transmembrane region" description="Helical" evidence="6">
    <location>
        <begin position="87"/>
        <end position="113"/>
    </location>
</feature>
<dbReference type="GO" id="GO:0005886">
    <property type="term" value="C:plasma membrane"/>
    <property type="evidence" value="ECO:0007669"/>
    <property type="project" value="UniProtKB-SubCell"/>
</dbReference>
<feature type="transmembrane region" description="Helical" evidence="6">
    <location>
        <begin position="378"/>
        <end position="397"/>
    </location>
</feature>
<evidence type="ECO:0000256" key="4">
    <source>
        <dbReference type="ARBA" id="ARBA00022989"/>
    </source>
</evidence>
<evidence type="ECO:0000313" key="8">
    <source>
        <dbReference type="Proteomes" id="UP000346198"/>
    </source>
</evidence>